<dbReference type="AlphaFoldDB" id="A0AAV8SPT5"/>
<protein>
    <submittedName>
        <fullName evidence="2">Uncharacterized protein</fullName>
    </submittedName>
</protein>
<keyword evidence="3" id="KW-1185">Reference proteome</keyword>
<dbReference type="InterPro" id="IPR023213">
    <property type="entry name" value="CAT-like_dom_sf"/>
</dbReference>
<accession>A0AAV8SPT5</accession>
<dbReference type="EMBL" id="JAIWQS010000009">
    <property type="protein sequence ID" value="KAJ8754312.1"/>
    <property type="molecule type" value="Genomic_DNA"/>
</dbReference>
<proteinExistence type="inferred from homology"/>
<reference evidence="2 3" key="1">
    <citation type="submission" date="2021-09" db="EMBL/GenBank/DDBJ databases">
        <title>Genomic insights and catalytic innovation underlie evolution of tropane alkaloids biosynthesis.</title>
        <authorList>
            <person name="Wang Y.-J."/>
            <person name="Tian T."/>
            <person name="Huang J.-P."/>
            <person name="Huang S.-X."/>
        </authorList>
    </citation>
    <scope>NUCLEOTIDE SEQUENCE [LARGE SCALE GENOMIC DNA]</scope>
    <source>
        <strain evidence="2">KIB-2018</strain>
        <tissue evidence="2">Leaf</tissue>
    </source>
</reference>
<dbReference type="InterPro" id="IPR050317">
    <property type="entry name" value="Plant_Fungal_Acyltransferase"/>
</dbReference>
<gene>
    <name evidence="2" type="ORF">K2173_002763</name>
</gene>
<comment type="caution">
    <text evidence="2">The sequence shown here is derived from an EMBL/GenBank/DDBJ whole genome shotgun (WGS) entry which is preliminary data.</text>
</comment>
<evidence type="ECO:0000256" key="1">
    <source>
        <dbReference type="ARBA" id="ARBA00009861"/>
    </source>
</evidence>
<dbReference type="Gene3D" id="3.30.559.10">
    <property type="entry name" value="Chloramphenicol acetyltransferase-like domain"/>
    <property type="match status" value="1"/>
</dbReference>
<dbReference type="Proteomes" id="UP001159364">
    <property type="component" value="Linkage Group LG09"/>
</dbReference>
<dbReference type="GO" id="GO:0016747">
    <property type="term" value="F:acyltransferase activity, transferring groups other than amino-acyl groups"/>
    <property type="evidence" value="ECO:0007669"/>
    <property type="project" value="TreeGrafter"/>
</dbReference>
<dbReference type="PANTHER" id="PTHR31642:SF299">
    <property type="entry name" value="OS02G0653400 PROTEIN"/>
    <property type="match status" value="1"/>
</dbReference>
<organism evidence="2 3">
    <name type="scientific">Erythroxylum novogranatense</name>
    <dbReference type="NCBI Taxonomy" id="1862640"/>
    <lineage>
        <taxon>Eukaryota</taxon>
        <taxon>Viridiplantae</taxon>
        <taxon>Streptophyta</taxon>
        <taxon>Embryophyta</taxon>
        <taxon>Tracheophyta</taxon>
        <taxon>Spermatophyta</taxon>
        <taxon>Magnoliopsida</taxon>
        <taxon>eudicotyledons</taxon>
        <taxon>Gunneridae</taxon>
        <taxon>Pentapetalae</taxon>
        <taxon>rosids</taxon>
        <taxon>fabids</taxon>
        <taxon>Malpighiales</taxon>
        <taxon>Erythroxylaceae</taxon>
        <taxon>Erythroxylum</taxon>
    </lineage>
</organism>
<name>A0AAV8SPT5_9ROSI</name>
<evidence type="ECO:0000313" key="3">
    <source>
        <dbReference type="Proteomes" id="UP001159364"/>
    </source>
</evidence>
<dbReference type="Pfam" id="PF02458">
    <property type="entry name" value="Transferase"/>
    <property type="match status" value="1"/>
</dbReference>
<comment type="similarity">
    <text evidence="1">Belongs to the plant acyltransferase family.</text>
</comment>
<sequence>MAMLNSISCNDVHKSQIEAIQSVPPLRVTEPRQTRQVSVVDTDAATRVFHGCLNIVLYYNGAVTENSGWVVAGWFKESLMRTLVEHPMLSGRLRRVEHGNGELEIVSNDSGARLIEAKIPIKLQEFLDSKDREKLEAELVLWKNIDEENPQFSPLFYVQVTNFQCGGYSIGISCSLLLADLFIAQNFISQWAEMHRDVVSKNEVVKLPIFYLPNLKPKSFSPDCTITTTPSKNSGQTMIFRTESQSVDLKNALRLSIEEAESKLGVEMPSEFFLVVKESTMVTKVRNCKKHDLEMLPSKLGPKLVSSSWDVLGINGVAFHEENKPACVSYWIGSIKDGLVLAIAVPNSPEFNIIISP</sequence>
<evidence type="ECO:0000313" key="2">
    <source>
        <dbReference type="EMBL" id="KAJ8754312.1"/>
    </source>
</evidence>
<dbReference type="PANTHER" id="PTHR31642">
    <property type="entry name" value="TRICHOTHECENE 3-O-ACETYLTRANSFERASE"/>
    <property type="match status" value="1"/>
</dbReference>